<keyword evidence="10 16" id="KW-0418">Kinase</keyword>
<evidence type="ECO:0000256" key="3">
    <source>
        <dbReference type="ARBA" id="ARBA00004496"/>
    </source>
</evidence>
<protein>
    <recommendedName>
        <fullName evidence="15 16">Type III pantothenate kinase</fullName>
        <ecNumber evidence="6 16">2.7.1.33</ecNumber>
    </recommendedName>
    <alternativeName>
        <fullName evidence="16">PanK-III</fullName>
    </alternativeName>
    <alternativeName>
        <fullName evidence="16">Pantothenic acid kinase</fullName>
    </alternativeName>
</protein>
<dbReference type="InterPro" id="IPR004619">
    <property type="entry name" value="Type_III_PanK"/>
</dbReference>
<dbReference type="GO" id="GO:0046872">
    <property type="term" value="F:metal ion binding"/>
    <property type="evidence" value="ECO:0007669"/>
    <property type="project" value="UniProtKB-KW"/>
</dbReference>
<reference evidence="18" key="1">
    <citation type="submission" date="2016-10" db="EMBL/GenBank/DDBJ databases">
        <authorList>
            <person name="Varghese N."/>
            <person name="Submissions S."/>
        </authorList>
    </citation>
    <scope>NUCLEOTIDE SEQUENCE [LARGE SCALE GENOMIC DNA]</scope>
    <source>
        <strain evidence="18">FP5</strain>
    </source>
</reference>
<evidence type="ECO:0000256" key="4">
    <source>
        <dbReference type="ARBA" id="ARBA00005225"/>
    </source>
</evidence>
<dbReference type="GO" id="GO:0015937">
    <property type="term" value="P:coenzyme A biosynthetic process"/>
    <property type="evidence" value="ECO:0007669"/>
    <property type="project" value="UniProtKB-UniRule"/>
</dbReference>
<keyword evidence="9 16" id="KW-0547">Nucleotide-binding</keyword>
<proteinExistence type="inferred from homology"/>
<dbReference type="RefSeq" id="WP_089754680.1">
    <property type="nucleotide sequence ID" value="NZ_FOOG01000062.1"/>
</dbReference>
<sequence>MNFVLDVGNTNTVLGVFDNGSLSYHWRIKTDRHKTEDEYGMLIKSLFDHEDLTFEDMDGVIISSVVPPIMFALDRMSRYYFKKQPMIIGEGNVSHGLAMKYPHPEEIGADRVVNAVGAIEDYSLPLVIIDFGTATTYCYINESGEYMGGAIAPGINISMEALYAKAAKLPKIEIKSPDNVVGQSTVEAMQSGVFYGYVGQVDEVVRRMKETAESTPTVIATGGLATLIAGQSRTIDHVDPYLTLKGLHKIYQRNKGKKAFKGE</sequence>
<dbReference type="PANTHER" id="PTHR34265">
    <property type="entry name" value="TYPE III PANTOTHENATE KINASE"/>
    <property type="match status" value="1"/>
</dbReference>
<comment type="pathway">
    <text evidence="4 16">Cofactor biosynthesis; coenzyme A biosynthesis; CoA from (R)-pantothenate: step 1/5.</text>
</comment>
<dbReference type="PANTHER" id="PTHR34265:SF1">
    <property type="entry name" value="TYPE III PANTOTHENATE KINASE"/>
    <property type="match status" value="1"/>
</dbReference>
<accession>A0A1I2T6J9</accession>
<dbReference type="GO" id="GO:0005524">
    <property type="term" value="F:ATP binding"/>
    <property type="evidence" value="ECO:0007669"/>
    <property type="project" value="UniProtKB-UniRule"/>
</dbReference>
<feature type="active site" description="Proton acceptor" evidence="16">
    <location>
        <position position="110"/>
    </location>
</feature>
<comment type="subunit">
    <text evidence="5 16">Homodimer.</text>
</comment>
<evidence type="ECO:0000256" key="6">
    <source>
        <dbReference type="ARBA" id="ARBA00012102"/>
    </source>
</evidence>
<keyword evidence="7 16" id="KW-0963">Cytoplasm</keyword>
<feature type="binding site" evidence="16">
    <location>
        <position position="101"/>
    </location>
    <ligand>
        <name>substrate</name>
    </ligand>
</feature>
<evidence type="ECO:0000256" key="16">
    <source>
        <dbReference type="HAMAP-Rule" id="MF_01274"/>
    </source>
</evidence>
<organism evidence="17 18">
    <name type="scientific">Halobacillus alkaliphilus</name>
    <dbReference type="NCBI Taxonomy" id="396056"/>
    <lineage>
        <taxon>Bacteria</taxon>
        <taxon>Bacillati</taxon>
        <taxon>Bacillota</taxon>
        <taxon>Bacilli</taxon>
        <taxon>Bacillales</taxon>
        <taxon>Bacillaceae</taxon>
        <taxon>Halobacillus</taxon>
    </lineage>
</organism>
<feature type="binding site" evidence="16">
    <location>
        <position position="130"/>
    </location>
    <ligand>
        <name>K(+)</name>
        <dbReference type="ChEBI" id="CHEBI:29103"/>
    </ligand>
</feature>
<comment type="catalytic activity">
    <reaction evidence="1 16">
        <text>(R)-pantothenate + ATP = (R)-4'-phosphopantothenate + ADP + H(+)</text>
        <dbReference type="Rhea" id="RHEA:16373"/>
        <dbReference type="ChEBI" id="CHEBI:10986"/>
        <dbReference type="ChEBI" id="CHEBI:15378"/>
        <dbReference type="ChEBI" id="CHEBI:29032"/>
        <dbReference type="ChEBI" id="CHEBI:30616"/>
        <dbReference type="ChEBI" id="CHEBI:456216"/>
        <dbReference type="EC" id="2.7.1.33"/>
    </reaction>
</comment>
<comment type="similarity">
    <text evidence="14 16">Belongs to the type III pantothenate kinase family.</text>
</comment>
<dbReference type="CDD" id="cd24015">
    <property type="entry name" value="ASKHA_NBD_PanK-III"/>
    <property type="match status" value="1"/>
</dbReference>
<name>A0A1I2T6J9_9BACI</name>
<evidence type="ECO:0000256" key="2">
    <source>
        <dbReference type="ARBA" id="ARBA00001958"/>
    </source>
</evidence>
<dbReference type="NCBIfam" id="NF009855">
    <property type="entry name" value="PRK13321.1"/>
    <property type="match status" value="1"/>
</dbReference>
<evidence type="ECO:0000313" key="17">
    <source>
        <dbReference type="EMBL" id="SFG60553.1"/>
    </source>
</evidence>
<dbReference type="NCBIfam" id="TIGR00671">
    <property type="entry name" value="baf"/>
    <property type="match status" value="1"/>
</dbReference>
<comment type="cofactor">
    <cofactor evidence="2">
        <name>K(+)</name>
        <dbReference type="ChEBI" id="CHEBI:29103"/>
    </cofactor>
</comment>
<dbReference type="UniPathway" id="UPA00241">
    <property type="reaction ID" value="UER00352"/>
</dbReference>
<feature type="binding site" evidence="16">
    <location>
        <begin position="108"/>
        <end position="111"/>
    </location>
    <ligand>
        <name>substrate</name>
    </ligand>
</feature>
<keyword evidence="11 16" id="KW-0067">ATP-binding</keyword>
<evidence type="ECO:0000256" key="5">
    <source>
        <dbReference type="ARBA" id="ARBA00011738"/>
    </source>
</evidence>
<dbReference type="SUPFAM" id="SSF53067">
    <property type="entry name" value="Actin-like ATPase domain"/>
    <property type="match status" value="2"/>
</dbReference>
<dbReference type="AlphaFoldDB" id="A0A1I2T6J9"/>
<keyword evidence="16" id="KW-0479">Metal-binding</keyword>
<dbReference type="GO" id="GO:0004594">
    <property type="term" value="F:pantothenate kinase activity"/>
    <property type="evidence" value="ECO:0007669"/>
    <property type="project" value="UniProtKB-UniRule"/>
</dbReference>
<feature type="binding site" evidence="16">
    <location>
        <position position="133"/>
    </location>
    <ligand>
        <name>ATP</name>
        <dbReference type="ChEBI" id="CHEBI:30616"/>
    </ligand>
</feature>
<evidence type="ECO:0000256" key="13">
    <source>
        <dbReference type="ARBA" id="ARBA00022993"/>
    </source>
</evidence>
<dbReference type="Proteomes" id="UP000198897">
    <property type="component" value="Unassembled WGS sequence"/>
</dbReference>
<dbReference type="EMBL" id="FOOG01000062">
    <property type="protein sequence ID" value="SFG60553.1"/>
    <property type="molecule type" value="Genomic_DNA"/>
</dbReference>
<keyword evidence="18" id="KW-1185">Reference proteome</keyword>
<gene>
    <name evidence="16" type="primary">coaX</name>
    <name evidence="17" type="ORF">SAMN05216353_16211</name>
</gene>
<feature type="binding site" evidence="16">
    <location>
        <begin position="6"/>
        <end position="13"/>
    </location>
    <ligand>
        <name>ATP</name>
        <dbReference type="ChEBI" id="CHEBI:30616"/>
    </ligand>
</feature>
<dbReference type="Gene3D" id="3.30.420.40">
    <property type="match status" value="2"/>
</dbReference>
<comment type="subcellular location">
    <subcellularLocation>
        <location evidence="3 16">Cytoplasm</location>
    </subcellularLocation>
</comment>
<evidence type="ECO:0000256" key="15">
    <source>
        <dbReference type="ARBA" id="ARBA00040883"/>
    </source>
</evidence>
<evidence type="ECO:0000256" key="8">
    <source>
        <dbReference type="ARBA" id="ARBA00022679"/>
    </source>
</evidence>
<keyword evidence="12 16" id="KW-0630">Potassium</keyword>
<dbReference type="HAMAP" id="MF_01274">
    <property type="entry name" value="Pantothen_kinase_3"/>
    <property type="match status" value="1"/>
</dbReference>
<evidence type="ECO:0000256" key="1">
    <source>
        <dbReference type="ARBA" id="ARBA00001206"/>
    </source>
</evidence>
<evidence type="ECO:0000256" key="11">
    <source>
        <dbReference type="ARBA" id="ARBA00022840"/>
    </source>
</evidence>
<dbReference type="GO" id="GO:0005737">
    <property type="term" value="C:cytoplasm"/>
    <property type="evidence" value="ECO:0007669"/>
    <property type="project" value="UniProtKB-SubCell"/>
</dbReference>
<evidence type="ECO:0000256" key="12">
    <source>
        <dbReference type="ARBA" id="ARBA00022958"/>
    </source>
</evidence>
<keyword evidence="8 16" id="KW-0808">Transferase</keyword>
<feature type="binding site" evidence="16">
    <location>
        <position position="185"/>
    </location>
    <ligand>
        <name>substrate</name>
    </ligand>
</feature>
<evidence type="ECO:0000313" key="18">
    <source>
        <dbReference type="Proteomes" id="UP000198897"/>
    </source>
</evidence>
<evidence type="ECO:0000256" key="9">
    <source>
        <dbReference type="ARBA" id="ARBA00022741"/>
    </source>
</evidence>
<evidence type="ECO:0000256" key="10">
    <source>
        <dbReference type="ARBA" id="ARBA00022777"/>
    </source>
</evidence>
<dbReference type="InterPro" id="IPR043129">
    <property type="entry name" value="ATPase_NBD"/>
</dbReference>
<dbReference type="Pfam" id="PF03309">
    <property type="entry name" value="Pan_kinase"/>
    <property type="match status" value="1"/>
</dbReference>
<evidence type="ECO:0000256" key="7">
    <source>
        <dbReference type="ARBA" id="ARBA00022490"/>
    </source>
</evidence>
<evidence type="ECO:0000256" key="14">
    <source>
        <dbReference type="ARBA" id="ARBA00038036"/>
    </source>
</evidence>
<dbReference type="NCBIfam" id="NF009848">
    <property type="entry name" value="PRK13318.1-6"/>
    <property type="match status" value="1"/>
</dbReference>
<dbReference type="EC" id="2.7.1.33" evidence="6 16"/>
<comment type="cofactor">
    <cofactor evidence="16">
        <name>NH4(+)</name>
        <dbReference type="ChEBI" id="CHEBI:28938"/>
    </cofactor>
    <cofactor evidence="16">
        <name>K(+)</name>
        <dbReference type="ChEBI" id="CHEBI:29103"/>
    </cofactor>
    <text evidence="16">A monovalent cation. Ammonium or potassium.</text>
</comment>
<comment type="function">
    <text evidence="16">Catalyzes the phosphorylation of pantothenate (Pan), the first step in CoA biosynthesis.</text>
</comment>
<dbReference type="OrthoDB" id="9804707at2"/>
<keyword evidence="13 16" id="KW-0173">Coenzyme A biosynthesis</keyword>